<dbReference type="GO" id="GO:0006611">
    <property type="term" value="P:protein export from nucleus"/>
    <property type="evidence" value="ECO:0007669"/>
    <property type="project" value="InterPro"/>
</dbReference>
<dbReference type="Gene3D" id="1.25.10.10">
    <property type="entry name" value="Leucine-rich Repeat Variant"/>
    <property type="match status" value="1"/>
</dbReference>
<feature type="domain" description="Importin N-terminal" evidence="5">
    <location>
        <begin position="44"/>
        <end position="130"/>
    </location>
</feature>
<dbReference type="GO" id="GO:0003723">
    <property type="term" value="F:RNA binding"/>
    <property type="evidence" value="ECO:0007669"/>
    <property type="project" value="TreeGrafter"/>
</dbReference>
<dbReference type="PANTHER" id="PTHR11223:SF3">
    <property type="entry name" value="EXPORTIN-5"/>
    <property type="match status" value="1"/>
</dbReference>
<evidence type="ECO:0000313" key="6">
    <source>
        <dbReference type="EMBL" id="KAH6677763.1"/>
    </source>
</evidence>
<keyword evidence="7" id="KW-1185">Reference proteome</keyword>
<dbReference type="GO" id="GO:0042565">
    <property type="term" value="C:RNA nuclear export complex"/>
    <property type="evidence" value="ECO:0007669"/>
    <property type="project" value="TreeGrafter"/>
</dbReference>
<proteinExistence type="inferred from homology"/>
<dbReference type="GO" id="GO:0031267">
    <property type="term" value="F:small GTPase binding"/>
    <property type="evidence" value="ECO:0007669"/>
    <property type="project" value="InterPro"/>
</dbReference>
<dbReference type="Pfam" id="PF08389">
    <property type="entry name" value="Xpo1"/>
    <property type="match status" value="1"/>
</dbReference>
<dbReference type="GO" id="GO:0006405">
    <property type="term" value="P:RNA export from nucleus"/>
    <property type="evidence" value="ECO:0007669"/>
    <property type="project" value="TreeGrafter"/>
</dbReference>
<comment type="similarity">
    <text evidence="1">Belongs to the exportin family.</text>
</comment>
<dbReference type="InterPro" id="IPR045478">
    <property type="entry name" value="Exportin-5_C"/>
</dbReference>
<evidence type="ECO:0000256" key="1">
    <source>
        <dbReference type="ARBA" id="ARBA00009466"/>
    </source>
</evidence>
<dbReference type="GO" id="GO:0005737">
    <property type="term" value="C:cytoplasm"/>
    <property type="evidence" value="ECO:0007669"/>
    <property type="project" value="TreeGrafter"/>
</dbReference>
<dbReference type="OrthoDB" id="2215036at2759"/>
<dbReference type="InterPro" id="IPR016024">
    <property type="entry name" value="ARM-type_fold"/>
</dbReference>
<comment type="function">
    <text evidence="3">tRNA nucleus export receptor which facilitates tRNA translocation across the nuclear pore complex. Involved in pre-tRNA splicing, probably by affecting the interaction of pre-tRNA with splicing endonuclease.</text>
</comment>
<evidence type="ECO:0000256" key="2">
    <source>
        <dbReference type="ARBA" id="ARBA00022694"/>
    </source>
</evidence>
<dbReference type="InterPro" id="IPR013598">
    <property type="entry name" value="Exportin-1/Importin-b-like"/>
</dbReference>
<dbReference type="InterPro" id="IPR001494">
    <property type="entry name" value="Importin-beta_N"/>
</dbReference>
<dbReference type="PANTHER" id="PTHR11223">
    <property type="entry name" value="EXPORTIN 1/5"/>
    <property type="match status" value="1"/>
</dbReference>
<accession>A0A9P8V6Z0</accession>
<comment type="caution">
    <text evidence="6">The sequence shown here is derived from an EMBL/GenBank/DDBJ whole genome shotgun (WGS) entry which is preliminary data.</text>
</comment>
<gene>
    <name evidence="6" type="ORF">F5X68DRAFT_36006</name>
</gene>
<dbReference type="SUPFAM" id="SSF48371">
    <property type="entry name" value="ARM repeat"/>
    <property type="match status" value="1"/>
</dbReference>
<sequence length="1286" mass="144964">MADHQANREAGVTNGGSSDILDRIHQALEIVHSPYSANNARRDAQSFLEDVKTVDEAPFHGYTLAANKLQPPVVRHYALSLLDNAIKSKWAEYTEDQAAALRNWMLELCRNVSRDDPGYIRNKTAQLWVEIAKRSWGNEWMNMDELLVQLWQMDNSVVHHELVMTVLETLGYEIFFGDDVVATMRQGVLCKGWTEIMTPADVIAEATKSRNTATELRSGTEGWLVRLVTLLDHVLAADMDSNHEAEPCATKALSALATLMPCSLPKAMAAANVVPVCCRALASPRVSVQKVCPIALPVPLQMSGRITHPCLPQGALEVLHAIYSRDDFWEQEFAELVAPMYEAQSVNLLRMLFEWCVVDAEDIDDEKYMFSKKFTEMLSMLGNYMDRRFAAVPTGSDVDGFLHLLLAAVQSQSLVVSIPVLVTWTRLLSNRLIGQSSANSQLIGPLLELCGSRLIRYDNLPEDSQDQTYLFLMEDTDTVPERHAFLGNYRRYSSQVIEAIVLLKPQEAIFHILGQTEHLMGTLYDGEQPLDVAKYIKYSKPVLKADAHMTTIDAVIKGYMKWRMSSTHRNTPDYDQQRASLEEALESWSNKLLAMSFEDPMIRKRILQVLVALSTSALDKKPDFMLKVLEHILMTWPPMAPEHKVFNDAIRDLQSESMFELQRLASKVPDHLLAVYDQLESRVKQMIASGTLDEKRQISYQTFLFIIIHRASNIDSSLKMLRLRGFVDPIVDQWRNPELQTALNDYAGFCRLMAIDKAKGYLMSHRAHEVKDWSVCELDAEGLALQAELEERQRVLPLRSIKSFLSYSVERQEKSSESFQANYALWGGSFSIVLPELLKLLSHAHASHNPGSWSEFPAETQSVVKQVLSDRFWQAGISEGSKDEFYARVTDSKNTLEGLASTIRGSIRFVRETCYAAIYCMSRLEAFFYGLEGLPEHLAQSMFENAVHLSAHQQINLLNLTRYLVDDCPLERRDYFLAPLLAACFQQMDLKINSEWERLGHQQLMESGGESLTEEMKSESILRQVTHTAVIMVADFLDPTKKNPSPQQPNDPPRQYPTLRKFCLVQSRVVEPLLMFCTHAIRMRDTRCCSIILRVLKSIVPDFSASPQPIQPPHGTSPDPLLDTSPIPPEEVGPIREYISSEVLRACITSFHEPYFVDLQKELAALIASIVVYYSPLTNTPKDVMLSLPSINAADVHKLCEFSIKPGSQTRQQRALVLHLLKDLKGVSIAEMGKLPRSSLPTLKKTNRSKMAQQFMTSAKTPGGGSNGETGVDDERLEGLANLFDA</sequence>
<dbReference type="Proteomes" id="UP000770015">
    <property type="component" value="Unassembled WGS sequence"/>
</dbReference>
<evidence type="ECO:0000256" key="3">
    <source>
        <dbReference type="ARBA" id="ARBA00025147"/>
    </source>
</evidence>
<evidence type="ECO:0000259" key="5">
    <source>
        <dbReference type="PROSITE" id="PS50166"/>
    </source>
</evidence>
<dbReference type="PROSITE" id="PS50166">
    <property type="entry name" value="IMPORTIN_B_NT"/>
    <property type="match status" value="1"/>
</dbReference>
<keyword evidence="2" id="KW-0819">tRNA processing</keyword>
<dbReference type="GO" id="GO:0005634">
    <property type="term" value="C:nucleus"/>
    <property type="evidence" value="ECO:0007669"/>
    <property type="project" value="TreeGrafter"/>
</dbReference>
<feature type="region of interest" description="Disordered" evidence="4">
    <location>
        <begin position="1106"/>
        <end position="1127"/>
    </location>
</feature>
<dbReference type="EMBL" id="JAGSXJ010000022">
    <property type="protein sequence ID" value="KAH6677763.1"/>
    <property type="molecule type" value="Genomic_DNA"/>
</dbReference>
<evidence type="ECO:0000313" key="7">
    <source>
        <dbReference type="Proteomes" id="UP000770015"/>
    </source>
</evidence>
<evidence type="ECO:0000256" key="4">
    <source>
        <dbReference type="SAM" id="MobiDB-lite"/>
    </source>
</evidence>
<feature type="region of interest" description="Disordered" evidence="4">
    <location>
        <begin position="1256"/>
        <end position="1278"/>
    </location>
</feature>
<protein>
    <submittedName>
        <fullName evidence="6">MSN5 protein</fullName>
    </submittedName>
</protein>
<dbReference type="GO" id="GO:0005049">
    <property type="term" value="F:nuclear export signal receptor activity"/>
    <property type="evidence" value="ECO:0007669"/>
    <property type="project" value="InterPro"/>
</dbReference>
<dbReference type="GO" id="GO:0008033">
    <property type="term" value="P:tRNA processing"/>
    <property type="evidence" value="ECO:0007669"/>
    <property type="project" value="UniProtKB-KW"/>
</dbReference>
<dbReference type="Pfam" id="PF19273">
    <property type="entry name" value="Exportin-5"/>
    <property type="match status" value="1"/>
</dbReference>
<name>A0A9P8V6Z0_9PEZI</name>
<dbReference type="InterPro" id="IPR045065">
    <property type="entry name" value="XPO1/5"/>
</dbReference>
<dbReference type="InterPro" id="IPR011989">
    <property type="entry name" value="ARM-like"/>
</dbReference>
<organism evidence="6 7">
    <name type="scientific">Plectosphaerella plurivora</name>
    <dbReference type="NCBI Taxonomy" id="936078"/>
    <lineage>
        <taxon>Eukaryota</taxon>
        <taxon>Fungi</taxon>
        <taxon>Dikarya</taxon>
        <taxon>Ascomycota</taxon>
        <taxon>Pezizomycotina</taxon>
        <taxon>Sordariomycetes</taxon>
        <taxon>Hypocreomycetidae</taxon>
        <taxon>Glomerellales</taxon>
        <taxon>Plectosphaerellaceae</taxon>
        <taxon>Plectosphaerella</taxon>
    </lineage>
</organism>
<reference evidence="6" key="1">
    <citation type="journal article" date="2021" name="Nat. Commun.">
        <title>Genetic determinants of endophytism in the Arabidopsis root mycobiome.</title>
        <authorList>
            <person name="Mesny F."/>
            <person name="Miyauchi S."/>
            <person name="Thiergart T."/>
            <person name="Pickel B."/>
            <person name="Atanasova L."/>
            <person name="Karlsson M."/>
            <person name="Huettel B."/>
            <person name="Barry K.W."/>
            <person name="Haridas S."/>
            <person name="Chen C."/>
            <person name="Bauer D."/>
            <person name="Andreopoulos W."/>
            <person name="Pangilinan J."/>
            <person name="LaButti K."/>
            <person name="Riley R."/>
            <person name="Lipzen A."/>
            <person name="Clum A."/>
            <person name="Drula E."/>
            <person name="Henrissat B."/>
            <person name="Kohler A."/>
            <person name="Grigoriev I.V."/>
            <person name="Martin F.M."/>
            <person name="Hacquard S."/>
        </authorList>
    </citation>
    <scope>NUCLEOTIDE SEQUENCE</scope>
    <source>
        <strain evidence="6">MPI-SDFR-AT-0117</strain>
    </source>
</reference>